<evidence type="ECO:0000256" key="1">
    <source>
        <dbReference type="ARBA" id="ARBA00004141"/>
    </source>
</evidence>
<evidence type="ECO:0000256" key="2">
    <source>
        <dbReference type="ARBA" id="ARBA00004760"/>
    </source>
</evidence>
<keyword evidence="4" id="KW-0328">Glycosyltransferase</keyword>
<comment type="pathway">
    <text evidence="3">Sphingolipid metabolism.</text>
</comment>
<protein>
    <recommendedName>
        <fullName evidence="13">Ceramide glucosyltransferase</fullName>
    </recommendedName>
</protein>
<dbReference type="GO" id="GO:0006679">
    <property type="term" value="P:glucosylceramide biosynthetic process"/>
    <property type="evidence" value="ECO:0007669"/>
    <property type="project" value="TreeGrafter"/>
</dbReference>
<dbReference type="AlphaFoldDB" id="A0A5B9WBZ9"/>
<keyword evidence="8 10" id="KW-0472">Membrane</keyword>
<evidence type="ECO:0000256" key="3">
    <source>
        <dbReference type="ARBA" id="ARBA00004991"/>
    </source>
</evidence>
<comment type="subcellular location">
    <subcellularLocation>
        <location evidence="1">Membrane</location>
        <topology evidence="1">Multi-pass membrane protein</topology>
    </subcellularLocation>
</comment>
<evidence type="ECO:0000256" key="7">
    <source>
        <dbReference type="ARBA" id="ARBA00022989"/>
    </source>
</evidence>
<dbReference type="Gene3D" id="3.90.550.10">
    <property type="entry name" value="Spore Coat Polysaccharide Biosynthesis Protein SpsA, Chain A"/>
    <property type="match status" value="1"/>
</dbReference>
<keyword evidence="7 10" id="KW-1133">Transmembrane helix</keyword>
<evidence type="ECO:0000256" key="4">
    <source>
        <dbReference type="ARBA" id="ARBA00022676"/>
    </source>
</evidence>
<evidence type="ECO:0000256" key="10">
    <source>
        <dbReference type="SAM" id="Phobius"/>
    </source>
</evidence>
<dbReference type="EMBL" id="CP042997">
    <property type="protein sequence ID" value="QEH37794.1"/>
    <property type="molecule type" value="Genomic_DNA"/>
</dbReference>
<proteinExistence type="predicted"/>
<feature type="transmembrane region" description="Helical" evidence="10">
    <location>
        <begin position="282"/>
        <end position="304"/>
    </location>
</feature>
<reference evidence="11 12" key="1">
    <citation type="submission" date="2019-08" db="EMBL/GenBank/DDBJ databases">
        <title>Deep-cultivation of Planctomycetes and their phenomic and genomic characterization uncovers novel biology.</title>
        <authorList>
            <person name="Wiegand S."/>
            <person name="Jogler M."/>
            <person name="Boedeker C."/>
            <person name="Pinto D."/>
            <person name="Vollmers J."/>
            <person name="Rivas-Marin E."/>
            <person name="Kohn T."/>
            <person name="Peeters S.H."/>
            <person name="Heuer A."/>
            <person name="Rast P."/>
            <person name="Oberbeckmann S."/>
            <person name="Bunk B."/>
            <person name="Jeske O."/>
            <person name="Meyerdierks A."/>
            <person name="Storesund J.E."/>
            <person name="Kallscheuer N."/>
            <person name="Luecker S."/>
            <person name="Lage O.M."/>
            <person name="Pohl T."/>
            <person name="Merkel B.J."/>
            <person name="Hornburger P."/>
            <person name="Mueller R.-W."/>
            <person name="Bruemmer F."/>
            <person name="Labrenz M."/>
            <person name="Spormann A.M."/>
            <person name="Op den Camp H."/>
            <person name="Overmann J."/>
            <person name="Amann R."/>
            <person name="Jetten M.S.M."/>
            <person name="Mascher T."/>
            <person name="Medema M.H."/>
            <person name="Devos D.P."/>
            <person name="Kaster A.-K."/>
            <person name="Ovreas L."/>
            <person name="Rohde M."/>
            <person name="Galperin M.Y."/>
            <person name="Jogler C."/>
        </authorList>
    </citation>
    <scope>NUCLEOTIDE SEQUENCE [LARGE SCALE GENOMIC DNA]</scope>
    <source>
        <strain evidence="11 12">OJF2</strain>
    </source>
</reference>
<dbReference type="OrthoDB" id="9814255at2"/>
<dbReference type="RefSeq" id="WP_148597308.1">
    <property type="nucleotide sequence ID" value="NZ_CP042997.1"/>
</dbReference>
<evidence type="ECO:0000256" key="9">
    <source>
        <dbReference type="SAM" id="MobiDB-lite"/>
    </source>
</evidence>
<evidence type="ECO:0000256" key="8">
    <source>
        <dbReference type="ARBA" id="ARBA00023136"/>
    </source>
</evidence>
<dbReference type="InterPro" id="IPR025993">
    <property type="entry name" value="Ceramide_glucosylTrfase"/>
</dbReference>
<accession>A0A5B9WBZ9</accession>
<evidence type="ECO:0000313" key="11">
    <source>
        <dbReference type="EMBL" id="QEH37794.1"/>
    </source>
</evidence>
<dbReference type="SUPFAM" id="SSF53448">
    <property type="entry name" value="Nucleotide-diphospho-sugar transferases"/>
    <property type="match status" value="1"/>
</dbReference>
<evidence type="ECO:0000256" key="6">
    <source>
        <dbReference type="ARBA" id="ARBA00022692"/>
    </source>
</evidence>
<dbReference type="GO" id="GO:0016020">
    <property type="term" value="C:membrane"/>
    <property type="evidence" value="ECO:0007669"/>
    <property type="project" value="UniProtKB-SubCell"/>
</dbReference>
<dbReference type="CDD" id="cd02520">
    <property type="entry name" value="Glucosylceramide_synthase"/>
    <property type="match status" value="1"/>
</dbReference>
<keyword evidence="6 10" id="KW-0812">Transmembrane</keyword>
<evidence type="ECO:0008006" key="13">
    <source>
        <dbReference type="Google" id="ProtNLM"/>
    </source>
</evidence>
<name>A0A5B9WBZ9_9BACT</name>
<dbReference type="PANTHER" id="PTHR12726:SF0">
    <property type="entry name" value="CERAMIDE GLUCOSYLTRANSFERASE"/>
    <property type="match status" value="1"/>
</dbReference>
<evidence type="ECO:0000256" key="5">
    <source>
        <dbReference type="ARBA" id="ARBA00022679"/>
    </source>
</evidence>
<keyword evidence="12" id="KW-1185">Reference proteome</keyword>
<feature type="region of interest" description="Disordered" evidence="9">
    <location>
        <begin position="397"/>
        <end position="440"/>
    </location>
</feature>
<dbReference type="PANTHER" id="PTHR12726">
    <property type="entry name" value="CERAMIDE GLUCOSYLTRANSFERASE"/>
    <property type="match status" value="1"/>
</dbReference>
<gene>
    <name evidence="11" type="ORF">OJF2_63850</name>
</gene>
<organism evidence="11 12">
    <name type="scientific">Aquisphaera giovannonii</name>
    <dbReference type="NCBI Taxonomy" id="406548"/>
    <lineage>
        <taxon>Bacteria</taxon>
        <taxon>Pseudomonadati</taxon>
        <taxon>Planctomycetota</taxon>
        <taxon>Planctomycetia</taxon>
        <taxon>Isosphaerales</taxon>
        <taxon>Isosphaeraceae</taxon>
        <taxon>Aquisphaera</taxon>
    </lineage>
</organism>
<feature type="transmembrane region" description="Helical" evidence="10">
    <location>
        <begin position="12"/>
        <end position="33"/>
    </location>
</feature>
<dbReference type="Pfam" id="PF13506">
    <property type="entry name" value="Glyco_transf_21"/>
    <property type="match status" value="1"/>
</dbReference>
<comment type="pathway">
    <text evidence="2">Lipid metabolism; sphingolipid metabolism.</text>
</comment>
<evidence type="ECO:0000313" key="12">
    <source>
        <dbReference type="Proteomes" id="UP000324233"/>
    </source>
</evidence>
<dbReference type="GO" id="GO:0008120">
    <property type="term" value="F:ceramide glucosyltransferase activity"/>
    <property type="evidence" value="ECO:0007669"/>
    <property type="project" value="TreeGrafter"/>
</dbReference>
<dbReference type="Proteomes" id="UP000324233">
    <property type="component" value="Chromosome"/>
</dbReference>
<dbReference type="KEGG" id="agv:OJF2_63850"/>
<keyword evidence="5" id="KW-0808">Transferase</keyword>
<dbReference type="InterPro" id="IPR029044">
    <property type="entry name" value="Nucleotide-diphossugar_trans"/>
</dbReference>
<sequence length="440" mass="48916">MPSPLNGNLILGLVAIVAVLSTLLSLAALAWLIRPRRGRRVAARPAFTPPVTILKPLKGLDEELEDNLRSFFLLDYPEYQLLFGVADQDDPAIAVVRRLMAEYPRRDAQLVVGCPPFGLNPKVENLASLDRYRKHGVLLISDSNVRVRPGYLRETACYLAEPGVGLVTNLFAGVGEARSGAIMENLQLNGFIAGNMALASLMRITCVVGKSMMMPAEVLEAIGGFARVRNLLAEDQVIGVLVRKSGYSIRISHHVIDNVNVRRGFNWFLNRHSRWYKIRRQMATATFVAEPLANLAVVGLVWAFSGDSGVAWGGLAGLVGLGMARDAIQTRWLSGRFPRLRHLLFSPLKDVLLLPLWFDATVNARVQWRGHRFRVGRLTRLRESRTSREVRRRLRRARRFRAQHGPSAPLPDAAPAREPRRPLRPGPELPGTPQDLGEGP</sequence>